<proteinExistence type="predicted"/>
<dbReference type="Gene3D" id="3.50.50.60">
    <property type="entry name" value="FAD/NAD(P)-binding domain"/>
    <property type="match status" value="1"/>
</dbReference>
<name>A0A9X3UEZ1_9HYPH</name>
<dbReference type="PRINTS" id="PR00419">
    <property type="entry name" value="ADXRDTASE"/>
</dbReference>
<evidence type="ECO:0000313" key="8">
    <source>
        <dbReference type="Proteomes" id="UP001151234"/>
    </source>
</evidence>
<dbReference type="Pfam" id="PF12831">
    <property type="entry name" value="FAD_oxidored"/>
    <property type="match status" value="2"/>
</dbReference>
<evidence type="ECO:0000256" key="5">
    <source>
        <dbReference type="ARBA" id="ARBA00023014"/>
    </source>
</evidence>
<keyword evidence="5" id="KW-0411">Iron-sulfur</keyword>
<dbReference type="GO" id="GO:0046872">
    <property type="term" value="F:metal ion binding"/>
    <property type="evidence" value="ECO:0007669"/>
    <property type="project" value="UniProtKB-KW"/>
</dbReference>
<evidence type="ECO:0000256" key="6">
    <source>
        <dbReference type="SAM" id="MobiDB-lite"/>
    </source>
</evidence>
<dbReference type="PANTHER" id="PTHR43498">
    <property type="entry name" value="FERREDOXIN:COB-COM HETERODISULFIDE REDUCTASE SUBUNIT A"/>
    <property type="match status" value="1"/>
</dbReference>
<keyword evidence="8" id="KW-1185">Reference proteome</keyword>
<evidence type="ECO:0000256" key="1">
    <source>
        <dbReference type="ARBA" id="ARBA00022485"/>
    </source>
</evidence>
<dbReference type="EMBL" id="JAPJZI010000001">
    <property type="protein sequence ID" value="MDA5397948.1"/>
    <property type="molecule type" value="Genomic_DNA"/>
</dbReference>
<feature type="region of interest" description="Disordered" evidence="6">
    <location>
        <begin position="429"/>
        <end position="454"/>
    </location>
</feature>
<evidence type="ECO:0000313" key="7">
    <source>
        <dbReference type="EMBL" id="MDA5397948.1"/>
    </source>
</evidence>
<dbReference type="GO" id="GO:0016491">
    <property type="term" value="F:oxidoreductase activity"/>
    <property type="evidence" value="ECO:0007669"/>
    <property type="project" value="UniProtKB-KW"/>
</dbReference>
<dbReference type="GO" id="GO:0051539">
    <property type="term" value="F:4 iron, 4 sulfur cluster binding"/>
    <property type="evidence" value="ECO:0007669"/>
    <property type="project" value="UniProtKB-KW"/>
</dbReference>
<protein>
    <submittedName>
        <fullName evidence="7">FAD-dependent oxidoreductase</fullName>
    </submittedName>
</protein>
<dbReference type="InterPro" id="IPR036188">
    <property type="entry name" value="FAD/NAD-bd_sf"/>
</dbReference>
<dbReference type="InterPro" id="IPR039650">
    <property type="entry name" value="HdrA-like"/>
</dbReference>
<dbReference type="AlphaFoldDB" id="A0A9X3UEZ1"/>
<gene>
    <name evidence="7" type="ORF">OQ273_05110</name>
</gene>
<dbReference type="SUPFAM" id="SSF51905">
    <property type="entry name" value="FAD/NAD(P)-binding domain"/>
    <property type="match status" value="1"/>
</dbReference>
<reference evidence="7" key="1">
    <citation type="submission" date="2022-11" db="EMBL/GenBank/DDBJ databases">
        <title>Draft genome sequence of Hoeflea poritis E7-10 and Hoeflea prorocentri PM5-8, separated from scleractinian coral Porites lutea and marine dinoflagellate.</title>
        <authorList>
            <person name="Zhang G."/>
            <person name="Wei Q."/>
            <person name="Cai L."/>
        </authorList>
    </citation>
    <scope>NUCLEOTIDE SEQUENCE</scope>
    <source>
        <strain evidence="7">PM5-8</strain>
    </source>
</reference>
<sequence>MSEQAKEFILSSSQQVPVVAVSDVVVIGAGPAGVAAAVSAARNGCSVTLVERYHHLGGMASGGMVLVLDDMVNEGNEIVTTGIVNEFVDRMEQQDGAVYPPREDCLTNWEMWQKWSRWGCIDFHKTGMPQPIIHAVAFDPDCWKRVSLDLVQEAGVNLRLHSWFSEALVEDGRVTGIIVQTKLGRQAIKADIVIDASGDLDVASSAGADFIMGQYIVTTVFRLMDVDTDRAEAFEYSEPEAYKKLDREARRRIGGAWGMWWLKTPLPGVVWCNCPHMPGYDGLSPEDMLGAEVEGRERMMNLLHFARENIPGFENAKMLGAAEQLGIRQTRLLKGEYVVTKKDVASRRYFADSVCRGRDYYTPYRALLPVGIDNMIVAGRHYSVDSDAQKLSREIPPCMAQGEAAGVAVSLALSGNTALRDVDPKRIQKQMRAQGADPGDIPSPNALIEDPVAV</sequence>
<evidence type="ECO:0000256" key="4">
    <source>
        <dbReference type="ARBA" id="ARBA00023004"/>
    </source>
</evidence>
<evidence type="ECO:0000256" key="3">
    <source>
        <dbReference type="ARBA" id="ARBA00023002"/>
    </source>
</evidence>
<dbReference type="Proteomes" id="UP001151234">
    <property type="component" value="Unassembled WGS sequence"/>
</dbReference>
<keyword evidence="2" id="KW-0479">Metal-binding</keyword>
<dbReference type="PANTHER" id="PTHR43498:SF1">
    <property type="entry name" value="COB--COM HETERODISULFIDE REDUCTASE IRON-SULFUR SUBUNIT A"/>
    <property type="match status" value="1"/>
</dbReference>
<dbReference type="RefSeq" id="WP_267989393.1">
    <property type="nucleotide sequence ID" value="NZ_JAPJZI010000001.1"/>
</dbReference>
<evidence type="ECO:0000256" key="2">
    <source>
        <dbReference type="ARBA" id="ARBA00022723"/>
    </source>
</evidence>
<comment type="caution">
    <text evidence="7">The sequence shown here is derived from an EMBL/GenBank/DDBJ whole genome shotgun (WGS) entry which is preliminary data.</text>
</comment>
<keyword evidence="1" id="KW-0004">4Fe-4S</keyword>
<keyword evidence="3" id="KW-0560">Oxidoreductase</keyword>
<organism evidence="7 8">
    <name type="scientific">Hoeflea prorocentri</name>
    <dbReference type="NCBI Taxonomy" id="1922333"/>
    <lineage>
        <taxon>Bacteria</taxon>
        <taxon>Pseudomonadati</taxon>
        <taxon>Pseudomonadota</taxon>
        <taxon>Alphaproteobacteria</taxon>
        <taxon>Hyphomicrobiales</taxon>
        <taxon>Rhizobiaceae</taxon>
        <taxon>Hoeflea</taxon>
    </lineage>
</organism>
<keyword evidence="4" id="KW-0408">Iron</keyword>
<accession>A0A9X3UEZ1</accession>